<dbReference type="EMBL" id="KQ459579">
    <property type="protein sequence ID" value="KPI99389.1"/>
    <property type="molecule type" value="Genomic_DNA"/>
</dbReference>
<organism evidence="2 3">
    <name type="scientific">Papilio xuthus</name>
    <name type="common">Asian swallowtail butterfly</name>
    <dbReference type="NCBI Taxonomy" id="66420"/>
    <lineage>
        <taxon>Eukaryota</taxon>
        <taxon>Metazoa</taxon>
        <taxon>Ecdysozoa</taxon>
        <taxon>Arthropoda</taxon>
        <taxon>Hexapoda</taxon>
        <taxon>Insecta</taxon>
        <taxon>Pterygota</taxon>
        <taxon>Neoptera</taxon>
        <taxon>Endopterygota</taxon>
        <taxon>Lepidoptera</taxon>
        <taxon>Glossata</taxon>
        <taxon>Ditrysia</taxon>
        <taxon>Papilionoidea</taxon>
        <taxon>Papilionidae</taxon>
        <taxon>Papilioninae</taxon>
        <taxon>Papilio</taxon>
    </lineage>
</organism>
<evidence type="ECO:0000313" key="2">
    <source>
        <dbReference type="EMBL" id="KPI99389.1"/>
    </source>
</evidence>
<keyword evidence="3" id="KW-1185">Reference proteome</keyword>
<dbReference type="Proteomes" id="UP000053268">
    <property type="component" value="Unassembled WGS sequence"/>
</dbReference>
<feature type="region of interest" description="Disordered" evidence="1">
    <location>
        <begin position="88"/>
        <end position="111"/>
    </location>
</feature>
<reference evidence="2 3" key="1">
    <citation type="journal article" date="2015" name="Nat. Commun.">
        <title>Outbred genome sequencing and CRISPR/Cas9 gene editing in butterflies.</title>
        <authorList>
            <person name="Li X."/>
            <person name="Fan D."/>
            <person name="Zhang W."/>
            <person name="Liu G."/>
            <person name="Zhang L."/>
            <person name="Zhao L."/>
            <person name="Fang X."/>
            <person name="Chen L."/>
            <person name="Dong Y."/>
            <person name="Chen Y."/>
            <person name="Ding Y."/>
            <person name="Zhao R."/>
            <person name="Feng M."/>
            <person name="Zhu Y."/>
            <person name="Feng Y."/>
            <person name="Jiang X."/>
            <person name="Zhu D."/>
            <person name="Xiang H."/>
            <person name="Feng X."/>
            <person name="Li S."/>
            <person name="Wang J."/>
            <person name="Zhang G."/>
            <person name="Kronforst M.R."/>
            <person name="Wang W."/>
        </authorList>
    </citation>
    <scope>NUCLEOTIDE SEQUENCE [LARGE SCALE GENOMIC DNA]</scope>
    <source>
        <strain evidence="2">Ya'a_city_454_Px</strain>
        <tissue evidence="2">Whole body</tissue>
    </source>
</reference>
<evidence type="ECO:0000256" key="1">
    <source>
        <dbReference type="SAM" id="MobiDB-lite"/>
    </source>
</evidence>
<gene>
    <name evidence="2" type="ORF">RR46_03754</name>
</gene>
<accession>A0A194Q310</accession>
<sequence>MKQWDSPDPVVSAGRIRRGGVSSAGAMWGSAGGAIASSAHFSASTSAPSCEICDREAVGAKTSFAQYQGEVGASRRSNLLTLATVLSNRNVGPPSGLERRSTVGNRRAAAP</sequence>
<dbReference type="AlphaFoldDB" id="A0A194Q310"/>
<name>A0A194Q310_PAPXU</name>
<feature type="region of interest" description="Disordered" evidence="1">
    <location>
        <begin position="1"/>
        <end position="27"/>
    </location>
</feature>
<protein>
    <submittedName>
        <fullName evidence="2">Uncharacterized protein</fullName>
    </submittedName>
</protein>
<evidence type="ECO:0000313" key="3">
    <source>
        <dbReference type="Proteomes" id="UP000053268"/>
    </source>
</evidence>
<proteinExistence type="predicted"/>